<dbReference type="Proteomes" id="UP000324748">
    <property type="component" value="Unassembled WGS sequence"/>
</dbReference>
<feature type="compositionally biased region" description="Polar residues" evidence="1">
    <location>
        <begin position="131"/>
        <end position="145"/>
    </location>
</feature>
<proteinExistence type="predicted"/>
<keyword evidence="3" id="KW-1185">Reference proteome</keyword>
<gene>
    <name evidence="2" type="ORF">PGT21_023600</name>
</gene>
<evidence type="ECO:0000256" key="1">
    <source>
        <dbReference type="SAM" id="MobiDB-lite"/>
    </source>
</evidence>
<name>A0A5B0MDX6_PUCGR</name>
<dbReference type="AlphaFoldDB" id="A0A5B0MDX6"/>
<feature type="region of interest" description="Disordered" evidence="1">
    <location>
        <begin position="89"/>
        <end position="199"/>
    </location>
</feature>
<evidence type="ECO:0000313" key="2">
    <source>
        <dbReference type="EMBL" id="KAA1074872.1"/>
    </source>
</evidence>
<comment type="caution">
    <text evidence="2">The sequence shown here is derived from an EMBL/GenBank/DDBJ whole genome shotgun (WGS) entry which is preliminary data.</text>
</comment>
<feature type="compositionally biased region" description="Basic residues" evidence="1">
    <location>
        <begin position="148"/>
        <end position="163"/>
    </location>
</feature>
<evidence type="ECO:0000313" key="3">
    <source>
        <dbReference type="Proteomes" id="UP000324748"/>
    </source>
</evidence>
<reference evidence="2 3" key="1">
    <citation type="submission" date="2019-05" db="EMBL/GenBank/DDBJ databases">
        <title>Emergence of the Ug99 lineage of the wheat stem rust pathogen through somatic hybridization.</title>
        <authorList>
            <person name="Li F."/>
            <person name="Upadhyaya N.M."/>
            <person name="Sperschneider J."/>
            <person name="Matny O."/>
            <person name="Nguyen-Phuc H."/>
            <person name="Mago R."/>
            <person name="Raley C."/>
            <person name="Miller M.E."/>
            <person name="Silverstein K.A.T."/>
            <person name="Henningsen E."/>
            <person name="Hirsch C.D."/>
            <person name="Visser B."/>
            <person name="Pretorius Z.A."/>
            <person name="Steffenson B.J."/>
            <person name="Schwessinger B."/>
            <person name="Dodds P.N."/>
            <person name="Figueroa M."/>
        </authorList>
    </citation>
    <scope>NUCLEOTIDE SEQUENCE [LARGE SCALE GENOMIC DNA]</scope>
    <source>
        <strain evidence="2">21-0</strain>
    </source>
</reference>
<accession>A0A5B0MDX6</accession>
<sequence length="705" mass="81498">MMIREKHKVLVQFTITFALTRGNICPLLGGSTDPEASTSITKGCQHGFLSNLEKEGREFPSEAVNNYSLVSSGWSESANKFTTEPKVRISNLPSNADSLPGALSDNETTERAAMGQEEAEQENLRAGGSRSGETQTSDGGITTENASRKPRKKKKNRKNRKAKQVVSKQDDGNVLSPLEKDAVDVQKSPPSQPDQNLTPSYMARKNINQKLDEVNQKEDHCRRLGNLKSDSTDGLVRYILEDEIEIEENMKEKGLKRLKMAFQPYQSANSGEIYPGVIKGKWSDVVHKSQPSLQEIIKILKQIESSKDGVSKDKLTGLLNNKCSDFTSKIFEAHLQLLNNQNHLPLHKLSYEDYNGLKFMWNLNPELVLIELKKRQTSCIGISKSELHRRIITFTNQVMQKTIVENWGLIKNSFIERKKYKPSFLNKFEKYFRLQQEFPKTILASEEQYLEEYPKDLRAKNPYETTEKLLQSVISHFEEFRRNQVATDLIKYAPKWELSQEVRRDLRKAEKYNGVVFWNVFHFIHYLGLGKQDDIDSWDSPKVIKSIETLNMIVSSPDWYSDIDWHQSADRAWLKRVFKEEYDQKLEKLCERGKTIRTWKCCSENHLGCCSCHKKLDFQIGENLSTDHQMIVNLIHLREEEKLRVGEHGLNEKILLLIKILKDKHTTKVDGHTYWQEVWNHFPAEIELTSDLQEFAQLWINEVFP</sequence>
<protein>
    <submittedName>
        <fullName evidence="2">Uncharacterized protein</fullName>
    </submittedName>
</protein>
<dbReference type="EMBL" id="VSWC01000157">
    <property type="protein sequence ID" value="KAA1074872.1"/>
    <property type="molecule type" value="Genomic_DNA"/>
</dbReference>
<organism evidence="2 3">
    <name type="scientific">Puccinia graminis f. sp. tritici</name>
    <dbReference type="NCBI Taxonomy" id="56615"/>
    <lineage>
        <taxon>Eukaryota</taxon>
        <taxon>Fungi</taxon>
        <taxon>Dikarya</taxon>
        <taxon>Basidiomycota</taxon>
        <taxon>Pucciniomycotina</taxon>
        <taxon>Pucciniomycetes</taxon>
        <taxon>Pucciniales</taxon>
        <taxon>Pucciniaceae</taxon>
        <taxon>Puccinia</taxon>
    </lineage>
</organism>